<comment type="subcellular location">
    <subcellularLocation>
        <location evidence="1">Membrane</location>
        <topology evidence="1">Multi-pass membrane protein</topology>
    </subcellularLocation>
</comment>
<proteinExistence type="inferred from homology"/>
<evidence type="ECO:0000256" key="6">
    <source>
        <dbReference type="ARBA" id="ARBA00023136"/>
    </source>
</evidence>
<accession>A0A3N2DZA2</accession>
<dbReference type="SUPFAM" id="SSF144091">
    <property type="entry name" value="Rhomboid-like"/>
    <property type="match status" value="1"/>
</dbReference>
<evidence type="ECO:0000313" key="10">
    <source>
        <dbReference type="Proteomes" id="UP000275394"/>
    </source>
</evidence>
<evidence type="ECO:0000256" key="5">
    <source>
        <dbReference type="ARBA" id="ARBA00022989"/>
    </source>
</evidence>
<feature type="transmembrane region" description="Helical" evidence="7">
    <location>
        <begin position="274"/>
        <end position="296"/>
    </location>
</feature>
<dbReference type="RefSeq" id="WP_162844067.1">
    <property type="nucleotide sequence ID" value="NZ_RKHR01000003.1"/>
</dbReference>
<dbReference type="InterPro" id="IPR022764">
    <property type="entry name" value="Peptidase_S54_rhomboid_dom"/>
</dbReference>
<feature type="transmembrane region" description="Helical" evidence="7">
    <location>
        <begin position="12"/>
        <end position="33"/>
    </location>
</feature>
<dbReference type="AlphaFoldDB" id="A0A3N2DZA2"/>
<dbReference type="EMBL" id="RKHR01000003">
    <property type="protein sequence ID" value="ROS05193.1"/>
    <property type="molecule type" value="Genomic_DNA"/>
</dbReference>
<reference evidence="9 10" key="1">
    <citation type="submission" date="2018-11" db="EMBL/GenBank/DDBJ databases">
        <title>Genomic Encyclopedia of Type Strains, Phase IV (KMG-IV): sequencing the most valuable type-strain genomes for metagenomic binning, comparative biology and taxonomic classification.</title>
        <authorList>
            <person name="Goeker M."/>
        </authorList>
    </citation>
    <scope>NUCLEOTIDE SEQUENCE [LARGE SCALE GENOMIC DNA]</scope>
    <source>
        <strain evidence="9 10">DSM 100316</strain>
    </source>
</reference>
<comment type="caution">
    <text evidence="9">The sequence shown here is derived from an EMBL/GenBank/DDBJ whole genome shotgun (WGS) entry which is preliminary data.</text>
</comment>
<evidence type="ECO:0000256" key="2">
    <source>
        <dbReference type="ARBA" id="ARBA00009045"/>
    </source>
</evidence>
<sequence>MLIIPAEKRLDWQHPPVVLLIIIAINFIVFFGLQSDDNKYYQAAFDLYLEHDLQTIESPIYEQYLRLERPDHWQQIQPYQQVDKEQLVAEMIFDRRFYDFSIKQGDHIFARSALLQWQEVRPEVNALIDQAFSSRFHLAPSDINIVSLISHQFLHADLSHLLGNMVLLLLLGFAVEASLGHGRFLLFYLLSGLGGGLFFAFFERWSGSDNNGLIGASGAISGVMAIYVSMYRLQKIEFFYWFFIFVGYFRAPALVILPLYIGNEVYSLLTTDNHVAYTAHIGGFISGAALIWLTFLRQPDALDEDYLQAEQPQAPYAIALDKLYCYIADFQFSRAENYAAELLTQYNHIELKQIYYQLLKTAPSEKRLPIALQIICEKNQHHAVIKQQLQVWLHDKSALQEHIDQHSLILFAIRLVDIEETTTAEKLLAEQLNTGNQDPMLAKLARKLSNHYRQLQHPKKQQYFDSIATSLL</sequence>
<dbReference type="GO" id="GO:0004252">
    <property type="term" value="F:serine-type endopeptidase activity"/>
    <property type="evidence" value="ECO:0007669"/>
    <property type="project" value="InterPro"/>
</dbReference>
<dbReference type="Proteomes" id="UP000275394">
    <property type="component" value="Unassembled WGS sequence"/>
</dbReference>
<comment type="similarity">
    <text evidence="2">Belongs to the peptidase S54 family.</text>
</comment>
<keyword evidence="6 7" id="KW-0472">Membrane</keyword>
<evidence type="ECO:0000256" key="1">
    <source>
        <dbReference type="ARBA" id="ARBA00004141"/>
    </source>
</evidence>
<organism evidence="9 10">
    <name type="scientific">Sinobacterium caligoides</name>
    <dbReference type="NCBI Taxonomy" id="933926"/>
    <lineage>
        <taxon>Bacteria</taxon>
        <taxon>Pseudomonadati</taxon>
        <taxon>Pseudomonadota</taxon>
        <taxon>Gammaproteobacteria</taxon>
        <taxon>Cellvibrionales</taxon>
        <taxon>Spongiibacteraceae</taxon>
        <taxon>Sinobacterium</taxon>
    </lineage>
</organism>
<feature type="transmembrane region" description="Helical" evidence="7">
    <location>
        <begin position="238"/>
        <end position="262"/>
    </location>
</feature>
<evidence type="ECO:0000256" key="3">
    <source>
        <dbReference type="ARBA" id="ARBA00022692"/>
    </source>
</evidence>
<evidence type="ECO:0000313" key="9">
    <source>
        <dbReference type="EMBL" id="ROS05193.1"/>
    </source>
</evidence>
<dbReference type="Gene3D" id="1.20.1540.10">
    <property type="entry name" value="Rhomboid-like"/>
    <property type="match status" value="1"/>
</dbReference>
<dbReference type="PANTHER" id="PTHR43731">
    <property type="entry name" value="RHOMBOID PROTEASE"/>
    <property type="match status" value="1"/>
</dbReference>
<dbReference type="Pfam" id="PF01694">
    <property type="entry name" value="Rhomboid"/>
    <property type="match status" value="1"/>
</dbReference>
<evidence type="ECO:0000256" key="4">
    <source>
        <dbReference type="ARBA" id="ARBA00022801"/>
    </source>
</evidence>
<dbReference type="GO" id="GO:0016020">
    <property type="term" value="C:membrane"/>
    <property type="evidence" value="ECO:0007669"/>
    <property type="project" value="UniProtKB-SubCell"/>
</dbReference>
<name>A0A3N2DZA2_9GAMM</name>
<keyword evidence="4" id="KW-0378">Hydrolase</keyword>
<feature type="transmembrane region" description="Helical" evidence="7">
    <location>
        <begin position="184"/>
        <end position="202"/>
    </location>
</feature>
<protein>
    <submittedName>
        <fullName evidence="9">Rhomboid family protein</fullName>
    </submittedName>
</protein>
<dbReference type="PANTHER" id="PTHR43731:SF14">
    <property type="entry name" value="PRESENILIN-ASSOCIATED RHOMBOID-LIKE PROTEIN, MITOCHONDRIAL"/>
    <property type="match status" value="1"/>
</dbReference>
<dbReference type="InterPro" id="IPR050925">
    <property type="entry name" value="Rhomboid_protease_S54"/>
</dbReference>
<keyword evidence="10" id="KW-1185">Reference proteome</keyword>
<dbReference type="InterPro" id="IPR035952">
    <property type="entry name" value="Rhomboid-like_sf"/>
</dbReference>
<evidence type="ECO:0000256" key="7">
    <source>
        <dbReference type="SAM" id="Phobius"/>
    </source>
</evidence>
<feature type="domain" description="Peptidase S54 rhomboid" evidence="8">
    <location>
        <begin position="146"/>
        <end position="295"/>
    </location>
</feature>
<gene>
    <name evidence="9" type="ORF">EDC56_0722</name>
</gene>
<keyword evidence="3 7" id="KW-0812">Transmembrane</keyword>
<evidence type="ECO:0000259" key="8">
    <source>
        <dbReference type="Pfam" id="PF01694"/>
    </source>
</evidence>
<feature type="transmembrane region" description="Helical" evidence="7">
    <location>
        <begin position="214"/>
        <end position="231"/>
    </location>
</feature>
<keyword evidence="5 7" id="KW-1133">Transmembrane helix</keyword>